<protein>
    <submittedName>
        <fullName evidence="1">Uncharacterized protein</fullName>
    </submittedName>
</protein>
<gene>
    <name evidence="1" type="ORF">BJ138DRAFT_1162539</name>
</gene>
<accession>A0ACB7ZZK6</accession>
<organism evidence="1 2">
    <name type="scientific">Hygrophoropsis aurantiaca</name>
    <dbReference type="NCBI Taxonomy" id="72124"/>
    <lineage>
        <taxon>Eukaryota</taxon>
        <taxon>Fungi</taxon>
        <taxon>Dikarya</taxon>
        <taxon>Basidiomycota</taxon>
        <taxon>Agaricomycotina</taxon>
        <taxon>Agaricomycetes</taxon>
        <taxon>Agaricomycetidae</taxon>
        <taxon>Boletales</taxon>
        <taxon>Coniophorineae</taxon>
        <taxon>Hygrophoropsidaceae</taxon>
        <taxon>Hygrophoropsis</taxon>
    </lineage>
</organism>
<comment type="caution">
    <text evidence="1">The sequence shown here is derived from an EMBL/GenBank/DDBJ whole genome shotgun (WGS) entry which is preliminary data.</text>
</comment>
<name>A0ACB7ZZK6_9AGAM</name>
<dbReference type="Proteomes" id="UP000790377">
    <property type="component" value="Unassembled WGS sequence"/>
</dbReference>
<proteinExistence type="predicted"/>
<evidence type="ECO:0000313" key="1">
    <source>
        <dbReference type="EMBL" id="KAH7906485.1"/>
    </source>
</evidence>
<evidence type="ECO:0000313" key="2">
    <source>
        <dbReference type="Proteomes" id="UP000790377"/>
    </source>
</evidence>
<reference evidence="1" key="1">
    <citation type="journal article" date="2021" name="New Phytol.">
        <title>Evolutionary innovations through gain and loss of genes in the ectomycorrhizal Boletales.</title>
        <authorList>
            <person name="Wu G."/>
            <person name="Miyauchi S."/>
            <person name="Morin E."/>
            <person name="Kuo A."/>
            <person name="Drula E."/>
            <person name="Varga T."/>
            <person name="Kohler A."/>
            <person name="Feng B."/>
            <person name="Cao Y."/>
            <person name="Lipzen A."/>
            <person name="Daum C."/>
            <person name="Hundley H."/>
            <person name="Pangilinan J."/>
            <person name="Johnson J."/>
            <person name="Barry K."/>
            <person name="LaButti K."/>
            <person name="Ng V."/>
            <person name="Ahrendt S."/>
            <person name="Min B."/>
            <person name="Choi I.G."/>
            <person name="Park H."/>
            <person name="Plett J.M."/>
            <person name="Magnuson J."/>
            <person name="Spatafora J.W."/>
            <person name="Nagy L.G."/>
            <person name="Henrissat B."/>
            <person name="Grigoriev I.V."/>
            <person name="Yang Z.L."/>
            <person name="Xu J."/>
            <person name="Martin F.M."/>
        </authorList>
    </citation>
    <scope>NUCLEOTIDE SEQUENCE</scope>
    <source>
        <strain evidence="1">ATCC 28755</strain>
    </source>
</reference>
<keyword evidence="2" id="KW-1185">Reference proteome</keyword>
<sequence>MASMAEAPVYMLPGAPVLQPPHLEGLSDPSLSTEILPGPPSLLSIQQAGHKRDPRKPGAYVSYLPASDPGSTYSGLMAASLSGSDADGPRRKRARVDKGTAASRAQRASARSMNTNTAPPLDAVITGEPRRQPSLSPIPDSDPVPMPLDSDSISISRANSVPGIEDGTLSSGQGRSRSVRKDKGKAKETDKTQMKIKEEPNATYSFSPEPTIGGMNEDHCSSCRSLGALVYCDGCPRAFHLWCLDPPMEAVDLPDGERWFCPSCFIRKNPPSKPPPSFMSPLIQVAQTNYPREFQLPEDVRNFFKDVATGPNGTYVDSSEIKPPRLNRHGQIEDRDPYRLKDRNGVPVLCFRCGTSALNSGVITPTIGMAHTSRSASVVPSAIPEIWRSIVACDYCNLHWHLDCLDPPLTSMPPFGKKWMCPSHADHVLPKRRIAKQGTPIDITKPKQMNNGNIDVIHPQAASAAEKLSLDEVLINGRRYRVPERIIMLDFWSKISKDRHPDRRDRELYSTMSSPLTSLSSLDGKDEDMHMTALPPPITGLDVQAAQVLCGLRDIIRSEAEASGTLIKTSRRNMADISVQTDIEEHHVDPPSKPNMEAPKPSTAKRKAPYRGAQNAHASSSSHSNFNESAPIESFPAKSKRAKLSVKHEPLDGLPSEIPDQTKVSPSKTRGSKRTTRHRRKANPQSRGPTSGTPTAPPAEIIIQDSPVNPTTVHTVTATSTLPHMAPAAIPLPAATIGPTAPHTPKASVTITQPTGSGTPSLKIRLPRLSAVSAASNSASVTAAKSAQLPSPSSGPGTSTSDDSRPRRSSRRQDSIPLSLSAVSSFTTDGGDGTDVTKPKYKSRLSSRKFLD</sequence>
<dbReference type="EMBL" id="MU268013">
    <property type="protein sequence ID" value="KAH7906485.1"/>
    <property type="molecule type" value="Genomic_DNA"/>
</dbReference>